<reference evidence="1" key="1">
    <citation type="journal article" date="2020" name="Stud. Mycol.">
        <title>101 Dothideomycetes genomes: a test case for predicting lifestyles and emergence of pathogens.</title>
        <authorList>
            <person name="Haridas S."/>
            <person name="Albert R."/>
            <person name="Binder M."/>
            <person name="Bloem J."/>
            <person name="Labutti K."/>
            <person name="Salamov A."/>
            <person name="Andreopoulos B."/>
            <person name="Baker S."/>
            <person name="Barry K."/>
            <person name="Bills G."/>
            <person name="Bluhm B."/>
            <person name="Cannon C."/>
            <person name="Castanera R."/>
            <person name="Culley D."/>
            <person name="Daum C."/>
            <person name="Ezra D."/>
            <person name="Gonzalez J."/>
            <person name="Henrissat B."/>
            <person name="Kuo A."/>
            <person name="Liang C."/>
            <person name="Lipzen A."/>
            <person name="Lutzoni F."/>
            <person name="Magnuson J."/>
            <person name="Mondo S."/>
            <person name="Nolan M."/>
            <person name="Ohm R."/>
            <person name="Pangilinan J."/>
            <person name="Park H.-J."/>
            <person name="Ramirez L."/>
            <person name="Alfaro M."/>
            <person name="Sun H."/>
            <person name="Tritt A."/>
            <person name="Yoshinaga Y."/>
            <person name="Zwiers L.-H."/>
            <person name="Turgeon B."/>
            <person name="Goodwin S."/>
            <person name="Spatafora J."/>
            <person name="Crous P."/>
            <person name="Grigoriev I."/>
        </authorList>
    </citation>
    <scope>NUCLEOTIDE SEQUENCE</scope>
    <source>
        <strain evidence="1">CBS 122681</strain>
    </source>
</reference>
<dbReference type="Gene3D" id="1.10.3210.10">
    <property type="entry name" value="Hypothetical protein af1432"/>
    <property type="match status" value="1"/>
</dbReference>
<dbReference type="AlphaFoldDB" id="A0A6A6T1Z9"/>
<evidence type="ECO:0000313" key="1">
    <source>
        <dbReference type="EMBL" id="KAF2652913.1"/>
    </source>
</evidence>
<dbReference type="SUPFAM" id="SSF109604">
    <property type="entry name" value="HD-domain/PDEase-like"/>
    <property type="match status" value="1"/>
</dbReference>
<organism evidence="1 2">
    <name type="scientific">Lophiostoma macrostomum CBS 122681</name>
    <dbReference type="NCBI Taxonomy" id="1314788"/>
    <lineage>
        <taxon>Eukaryota</taxon>
        <taxon>Fungi</taxon>
        <taxon>Dikarya</taxon>
        <taxon>Ascomycota</taxon>
        <taxon>Pezizomycotina</taxon>
        <taxon>Dothideomycetes</taxon>
        <taxon>Pleosporomycetidae</taxon>
        <taxon>Pleosporales</taxon>
        <taxon>Lophiostomataceae</taxon>
        <taxon>Lophiostoma</taxon>
    </lineage>
</organism>
<evidence type="ECO:0008006" key="3">
    <source>
        <dbReference type="Google" id="ProtNLM"/>
    </source>
</evidence>
<dbReference type="PANTHER" id="PTHR35569">
    <property type="entry name" value="CYANAMIDE HYDRATASE DDI2-RELATED"/>
    <property type="match status" value="1"/>
</dbReference>
<keyword evidence="2" id="KW-1185">Reference proteome</keyword>
<gene>
    <name evidence="1" type="ORF">K491DRAFT_760021</name>
</gene>
<dbReference type="Proteomes" id="UP000799324">
    <property type="component" value="Unassembled WGS sequence"/>
</dbReference>
<accession>A0A6A6T1Z9</accession>
<dbReference type="EMBL" id="MU004391">
    <property type="protein sequence ID" value="KAF2652913.1"/>
    <property type="molecule type" value="Genomic_DNA"/>
</dbReference>
<dbReference type="PANTHER" id="PTHR35569:SF1">
    <property type="entry name" value="CYANAMIDE HYDRATASE DDI2-RELATED"/>
    <property type="match status" value="1"/>
</dbReference>
<evidence type="ECO:0000313" key="2">
    <source>
        <dbReference type="Proteomes" id="UP000799324"/>
    </source>
</evidence>
<name>A0A6A6T1Z9_9PLEO</name>
<proteinExistence type="predicted"/>
<sequence length="237" mass="26569">MAFKTRTLATITVPDTALITACIAFTREQLDDHAYNHVMRSWLCGQALISHLPAIKTEGLDLEAYAVGIIMHDLGWSKNPDFISKDKTFEVDGANSARAWLHREADNDKWDKHRIQLVWDLIALHTTPDISIHKEPEVGLACAGIMVDLLGVEVTKAMVGEQMIGMTQGEFDAIAEVFPRPGLKGYVKDTICGFCRDKPSTTYWNFQAGFGERFVEGYAEKLEENKVIGPFMKYVTE</sequence>
<dbReference type="OrthoDB" id="2378324at2759"/>
<protein>
    <recommendedName>
        <fullName evidence="3">HD domain-containing protein</fullName>
    </recommendedName>
</protein>